<feature type="non-terminal residue" evidence="5">
    <location>
        <position position="211"/>
    </location>
</feature>
<feature type="region of interest" description="Disordered" evidence="2">
    <location>
        <begin position="93"/>
        <end position="129"/>
    </location>
</feature>
<dbReference type="PANTHER" id="PTHR10083:SF373">
    <property type="entry name" value="SERINE PEPTIDASE INHIBITOR, KUNITZ TYPE, 2"/>
    <property type="match status" value="1"/>
</dbReference>
<evidence type="ECO:0000313" key="6">
    <source>
        <dbReference type="Proteomes" id="UP001283361"/>
    </source>
</evidence>
<dbReference type="PROSITE" id="PS50279">
    <property type="entry name" value="BPTI_KUNITZ_2"/>
    <property type="match status" value="2"/>
</dbReference>
<reference evidence="5" key="1">
    <citation type="journal article" date="2023" name="G3 (Bethesda)">
        <title>A reference genome for the long-term kleptoplast-retaining sea slug Elysia crispata morphotype clarki.</title>
        <authorList>
            <person name="Eastman K.E."/>
            <person name="Pendleton A.L."/>
            <person name="Shaikh M.A."/>
            <person name="Suttiyut T."/>
            <person name="Ogas R."/>
            <person name="Tomko P."/>
            <person name="Gavelis G."/>
            <person name="Widhalm J.R."/>
            <person name="Wisecaver J.H."/>
        </authorList>
    </citation>
    <scope>NUCLEOTIDE SEQUENCE</scope>
    <source>
        <strain evidence="5">ECLA1</strain>
    </source>
</reference>
<dbReference type="Proteomes" id="UP001283361">
    <property type="component" value="Unassembled WGS sequence"/>
</dbReference>
<dbReference type="SMART" id="SM00131">
    <property type="entry name" value="KU"/>
    <property type="match status" value="2"/>
</dbReference>
<feature type="compositionally biased region" description="Low complexity" evidence="2">
    <location>
        <begin position="102"/>
        <end position="127"/>
    </location>
</feature>
<dbReference type="GO" id="GO:0005615">
    <property type="term" value="C:extracellular space"/>
    <property type="evidence" value="ECO:0007669"/>
    <property type="project" value="TreeGrafter"/>
</dbReference>
<name>A0AAE1APZ2_9GAST</name>
<evidence type="ECO:0000259" key="4">
    <source>
        <dbReference type="PROSITE" id="PS50279"/>
    </source>
</evidence>
<dbReference type="SUPFAM" id="SSF57362">
    <property type="entry name" value="BPTI-like"/>
    <property type="match status" value="2"/>
</dbReference>
<comment type="caution">
    <text evidence="5">The sequence shown here is derived from an EMBL/GenBank/DDBJ whole genome shotgun (WGS) entry which is preliminary data.</text>
</comment>
<gene>
    <name evidence="5" type="ORF">RRG08_048801</name>
</gene>
<dbReference type="InterPro" id="IPR036880">
    <property type="entry name" value="Kunitz_BPTI_sf"/>
</dbReference>
<dbReference type="InterPro" id="IPR002223">
    <property type="entry name" value="Kunitz_BPTI"/>
</dbReference>
<dbReference type="PANTHER" id="PTHR10083">
    <property type="entry name" value="KUNITZ-TYPE PROTEASE INHIBITOR-RELATED"/>
    <property type="match status" value="1"/>
</dbReference>
<dbReference type="Pfam" id="PF00014">
    <property type="entry name" value="Kunitz_BPTI"/>
    <property type="match status" value="2"/>
</dbReference>
<protein>
    <recommendedName>
        <fullName evidence="4">BPTI/Kunitz inhibitor domain-containing protein</fullName>
    </recommendedName>
</protein>
<evidence type="ECO:0000256" key="1">
    <source>
        <dbReference type="ARBA" id="ARBA00023157"/>
    </source>
</evidence>
<dbReference type="AlphaFoldDB" id="A0AAE1APZ2"/>
<sequence length="211" mass="23017">MEPRSTASALRFSTTTVLVAVALCSLATVSWSAPSNPVCLLDNRPGSCGKWALKYFYNNKYDGCRIFFYGGCGGNENRFDTLKLCQEACEPPKSKHNVTEQSNSSYSNSSSSSSSHSSSSSSASSYANGTQLGTGSTDYVIPLGEQKIGQPAHEDVCRLPKERGPCEDYVIMWYFNSTRGLCKRFWFGGCEGNANRFENKTDCISSCLTSN</sequence>
<keyword evidence="6" id="KW-1185">Reference proteome</keyword>
<evidence type="ECO:0000313" key="5">
    <source>
        <dbReference type="EMBL" id="KAK3790677.1"/>
    </source>
</evidence>
<proteinExistence type="predicted"/>
<evidence type="ECO:0000256" key="3">
    <source>
        <dbReference type="SAM" id="SignalP"/>
    </source>
</evidence>
<keyword evidence="3" id="KW-0732">Signal</keyword>
<organism evidence="5 6">
    <name type="scientific">Elysia crispata</name>
    <name type="common">lettuce slug</name>
    <dbReference type="NCBI Taxonomy" id="231223"/>
    <lineage>
        <taxon>Eukaryota</taxon>
        <taxon>Metazoa</taxon>
        <taxon>Spiralia</taxon>
        <taxon>Lophotrochozoa</taxon>
        <taxon>Mollusca</taxon>
        <taxon>Gastropoda</taxon>
        <taxon>Heterobranchia</taxon>
        <taxon>Euthyneura</taxon>
        <taxon>Panpulmonata</taxon>
        <taxon>Sacoglossa</taxon>
        <taxon>Placobranchoidea</taxon>
        <taxon>Plakobranchidae</taxon>
        <taxon>Elysia</taxon>
    </lineage>
</organism>
<evidence type="ECO:0000256" key="2">
    <source>
        <dbReference type="SAM" id="MobiDB-lite"/>
    </source>
</evidence>
<feature type="domain" description="BPTI/Kunitz inhibitor" evidence="4">
    <location>
        <begin position="157"/>
        <end position="207"/>
    </location>
</feature>
<keyword evidence="1" id="KW-1015">Disulfide bond</keyword>
<dbReference type="PROSITE" id="PS00280">
    <property type="entry name" value="BPTI_KUNITZ_1"/>
    <property type="match status" value="2"/>
</dbReference>
<dbReference type="GO" id="GO:0004867">
    <property type="term" value="F:serine-type endopeptidase inhibitor activity"/>
    <property type="evidence" value="ECO:0007669"/>
    <property type="project" value="InterPro"/>
</dbReference>
<dbReference type="InterPro" id="IPR020901">
    <property type="entry name" value="Prtase_inh_Kunz-CS"/>
</dbReference>
<dbReference type="Gene3D" id="4.10.410.10">
    <property type="entry name" value="Pancreatic trypsin inhibitor Kunitz domain"/>
    <property type="match status" value="2"/>
</dbReference>
<feature type="domain" description="BPTI/Kunitz inhibitor" evidence="4">
    <location>
        <begin position="39"/>
        <end position="89"/>
    </location>
</feature>
<dbReference type="FunFam" id="4.10.410.10:FF:000020">
    <property type="entry name" value="Collagen, type VI, alpha 3"/>
    <property type="match status" value="2"/>
</dbReference>
<feature type="chain" id="PRO_5042029845" description="BPTI/Kunitz inhibitor domain-containing protein" evidence="3">
    <location>
        <begin position="33"/>
        <end position="211"/>
    </location>
</feature>
<feature type="signal peptide" evidence="3">
    <location>
        <begin position="1"/>
        <end position="32"/>
    </location>
</feature>
<dbReference type="EMBL" id="JAWDGP010001522">
    <property type="protein sequence ID" value="KAK3790677.1"/>
    <property type="molecule type" value="Genomic_DNA"/>
</dbReference>
<dbReference type="InterPro" id="IPR050098">
    <property type="entry name" value="TFPI/VKTCI-like"/>
</dbReference>
<accession>A0AAE1APZ2</accession>
<dbReference type="PRINTS" id="PR00759">
    <property type="entry name" value="BASICPTASE"/>
</dbReference>